<keyword evidence="4" id="KW-0143">Chaperone</keyword>
<dbReference type="KEGG" id="slac:SKTS_18340"/>
<evidence type="ECO:0000256" key="3">
    <source>
        <dbReference type="ARBA" id="ARBA00022795"/>
    </source>
</evidence>
<evidence type="ECO:0000256" key="4">
    <source>
        <dbReference type="ARBA" id="ARBA00023186"/>
    </source>
</evidence>
<sequence length="109" mass="12008">MNCDTWLIERYEKIAQISSQMLQLARSGQWNELPLQEQKRVAIVTELKSGVCSGVTLGDGPSRKLADLIGAILKADAETQSLAESWRGELQGLLGSMNTERKLLDAYGN</sequence>
<protein>
    <recommendedName>
        <fullName evidence="5">Flagellar protein FliT</fullName>
    </recommendedName>
</protein>
<dbReference type="Gene3D" id="1.20.58.380">
    <property type="entry name" value="Flagellar protein flit"/>
    <property type="match status" value="1"/>
</dbReference>
<evidence type="ECO:0000313" key="7">
    <source>
        <dbReference type="Proteomes" id="UP000502260"/>
    </source>
</evidence>
<name>A0A6F8VB59_9PROT</name>
<dbReference type="Proteomes" id="UP000502260">
    <property type="component" value="Chromosome"/>
</dbReference>
<comment type="subcellular location">
    <subcellularLocation>
        <location evidence="1">Cytoplasm</location>
        <location evidence="1">Cytosol</location>
    </subcellularLocation>
</comment>
<keyword evidence="3" id="KW-1005">Bacterial flagellum biogenesis</keyword>
<evidence type="ECO:0000313" key="6">
    <source>
        <dbReference type="EMBL" id="BCB26948.1"/>
    </source>
</evidence>
<evidence type="ECO:0000256" key="5">
    <source>
        <dbReference type="ARBA" id="ARBA00093797"/>
    </source>
</evidence>
<evidence type="ECO:0000256" key="1">
    <source>
        <dbReference type="ARBA" id="ARBA00004514"/>
    </source>
</evidence>
<dbReference type="EMBL" id="AP022853">
    <property type="protein sequence ID" value="BCB26948.1"/>
    <property type="molecule type" value="Genomic_DNA"/>
</dbReference>
<keyword evidence="7" id="KW-1185">Reference proteome</keyword>
<dbReference type="RefSeq" id="WP_173063694.1">
    <property type="nucleotide sequence ID" value="NZ_AP022853.1"/>
</dbReference>
<dbReference type="InterPro" id="IPR008622">
    <property type="entry name" value="FliT"/>
</dbReference>
<reference evidence="7" key="1">
    <citation type="submission" date="2020-03" db="EMBL/GenBank/DDBJ databases">
        <title>Complete genome sequence of sulfur-oxidizing bacterium skT11.</title>
        <authorList>
            <person name="Kanda M."/>
            <person name="Kojima H."/>
            <person name="Fukui M."/>
        </authorList>
    </citation>
    <scope>NUCLEOTIDE SEQUENCE [LARGE SCALE GENOMIC DNA]</scope>
    <source>
        <strain evidence="7">skT11</strain>
    </source>
</reference>
<dbReference type="Pfam" id="PF05400">
    <property type="entry name" value="FliT"/>
    <property type="match status" value="1"/>
</dbReference>
<evidence type="ECO:0000256" key="2">
    <source>
        <dbReference type="ARBA" id="ARBA00022490"/>
    </source>
</evidence>
<dbReference type="AlphaFoldDB" id="A0A6F8VB59"/>
<accession>A0A6F8VB59</accession>
<dbReference type="GO" id="GO:0044781">
    <property type="term" value="P:bacterial-type flagellum organization"/>
    <property type="evidence" value="ECO:0007669"/>
    <property type="project" value="UniProtKB-KW"/>
</dbReference>
<proteinExistence type="predicted"/>
<gene>
    <name evidence="6" type="ORF">SKTS_18340</name>
</gene>
<organism evidence="6 7">
    <name type="scientific">Sulfurimicrobium lacus</name>
    <dbReference type="NCBI Taxonomy" id="2715678"/>
    <lineage>
        <taxon>Bacteria</taxon>
        <taxon>Pseudomonadati</taxon>
        <taxon>Pseudomonadota</taxon>
        <taxon>Betaproteobacteria</taxon>
        <taxon>Nitrosomonadales</taxon>
        <taxon>Sulfuricellaceae</taxon>
        <taxon>Sulfurimicrobium</taxon>
    </lineage>
</organism>
<keyword evidence="2" id="KW-0963">Cytoplasm</keyword>